<dbReference type="EMBL" id="CP046956">
    <property type="protein sequence ID" value="QTM99254.1"/>
    <property type="molecule type" value="Genomic_DNA"/>
</dbReference>
<keyword evidence="1" id="KW-1133">Transmembrane helix</keyword>
<sequence>MNTWNDGPVFDLTSIVNRNQLHTLGISDNYLYILLGFVSILICFWLIRPLVRFMVLLNWEDLITYLIGGVMLFSSLLLIVYSDGNEEKGQGDQLSYLVLGFVLFGGCLCSLKVIKTMAKNMKKNIGS</sequence>
<accession>A0ABX7VQW4</accession>
<reference evidence="2 3" key="1">
    <citation type="submission" date="2019-12" db="EMBL/GenBank/DDBJ databases">
        <title>The whole genome sequencing of a strain isolated from a Mars analog, Dalangtan Playa.</title>
        <authorList>
            <person name="Huang T."/>
        </authorList>
    </citation>
    <scope>NUCLEOTIDE SEQUENCE [LARGE SCALE GENOMIC DNA]</scope>
    <source>
        <strain evidence="2 3">DP4-553-S</strain>
    </source>
</reference>
<dbReference type="Proteomes" id="UP000665043">
    <property type="component" value="Chromosome"/>
</dbReference>
<evidence type="ECO:0000256" key="1">
    <source>
        <dbReference type="SAM" id="Phobius"/>
    </source>
</evidence>
<evidence type="ECO:0000313" key="3">
    <source>
        <dbReference type="Proteomes" id="UP000665043"/>
    </source>
</evidence>
<keyword evidence="1" id="KW-0812">Transmembrane</keyword>
<dbReference type="RefSeq" id="WP_209368473.1">
    <property type="nucleotide sequence ID" value="NZ_CP046956.1"/>
</dbReference>
<organism evidence="2 3">
    <name type="scientific">Sediminibacillus dalangtanensis</name>
    <dbReference type="NCBI Taxonomy" id="2729421"/>
    <lineage>
        <taxon>Bacteria</taxon>
        <taxon>Bacillati</taxon>
        <taxon>Bacillota</taxon>
        <taxon>Bacilli</taxon>
        <taxon>Bacillales</taxon>
        <taxon>Bacillaceae</taxon>
        <taxon>Sediminibacillus</taxon>
    </lineage>
</organism>
<feature type="transmembrane region" description="Helical" evidence="1">
    <location>
        <begin position="30"/>
        <end position="51"/>
    </location>
</feature>
<evidence type="ECO:0000313" key="2">
    <source>
        <dbReference type="EMBL" id="QTM99254.1"/>
    </source>
</evidence>
<protein>
    <submittedName>
        <fullName evidence="2">Uncharacterized protein</fullName>
    </submittedName>
</protein>
<proteinExistence type="predicted"/>
<gene>
    <name evidence="2" type="ORF">ERJ70_08030</name>
</gene>
<keyword evidence="3" id="KW-1185">Reference proteome</keyword>
<feature type="transmembrane region" description="Helical" evidence="1">
    <location>
        <begin position="94"/>
        <end position="114"/>
    </location>
</feature>
<feature type="transmembrane region" description="Helical" evidence="1">
    <location>
        <begin position="63"/>
        <end position="82"/>
    </location>
</feature>
<keyword evidence="1" id="KW-0472">Membrane</keyword>
<name>A0ABX7VQW4_9BACI</name>